<sequence length="198" mass="22780">MKFRNNAKSEQVKKKSRTKSEQNETSQGMTIKWRRESNWLEKGDIKLRMFEQDGGLLGEYCKNVKNVVDLLRFRLMKVVRDELNSFYDTVTYILDGITAQDEGSLITTSREDMTESESDSDEEVGVTATVVTEQCEEIVVEERGSRSENYQVSVKPELSYEEPEHFSNPQSTELIVHKILLNATKIVNNMLADAERNN</sequence>
<keyword evidence="3" id="KW-1185">Reference proteome</keyword>
<dbReference type="AlphaFoldDB" id="A0A3P6SVV6"/>
<proteinExistence type="predicted"/>
<evidence type="ECO:0000256" key="1">
    <source>
        <dbReference type="SAM" id="MobiDB-lite"/>
    </source>
</evidence>
<reference evidence="2 3" key="1">
    <citation type="submission" date="2018-08" db="EMBL/GenBank/DDBJ databases">
        <authorList>
            <person name="Laetsch R D."/>
            <person name="Stevens L."/>
            <person name="Kumar S."/>
            <person name="Blaxter L. M."/>
        </authorList>
    </citation>
    <scope>NUCLEOTIDE SEQUENCE [LARGE SCALE GENOMIC DNA]</scope>
</reference>
<dbReference type="EMBL" id="UYRX01000060">
    <property type="protein sequence ID" value="VDK71985.1"/>
    <property type="molecule type" value="Genomic_DNA"/>
</dbReference>
<gene>
    <name evidence="2" type="ORF">NLS_LOCUS1632</name>
</gene>
<feature type="compositionally biased region" description="Basic and acidic residues" evidence="1">
    <location>
        <begin position="10"/>
        <end position="22"/>
    </location>
</feature>
<evidence type="ECO:0000313" key="2">
    <source>
        <dbReference type="EMBL" id="VDK71985.1"/>
    </source>
</evidence>
<name>A0A3P6SVV6_LITSI</name>
<organism evidence="2 3">
    <name type="scientific">Litomosoides sigmodontis</name>
    <name type="common">Filarial nematode worm</name>
    <dbReference type="NCBI Taxonomy" id="42156"/>
    <lineage>
        <taxon>Eukaryota</taxon>
        <taxon>Metazoa</taxon>
        <taxon>Ecdysozoa</taxon>
        <taxon>Nematoda</taxon>
        <taxon>Chromadorea</taxon>
        <taxon>Rhabditida</taxon>
        <taxon>Spirurina</taxon>
        <taxon>Spiruromorpha</taxon>
        <taxon>Filarioidea</taxon>
        <taxon>Onchocercidae</taxon>
        <taxon>Litomosoides</taxon>
    </lineage>
</organism>
<evidence type="ECO:0000313" key="3">
    <source>
        <dbReference type="Proteomes" id="UP000277928"/>
    </source>
</evidence>
<feature type="region of interest" description="Disordered" evidence="1">
    <location>
        <begin position="1"/>
        <end position="30"/>
    </location>
</feature>
<dbReference type="Proteomes" id="UP000277928">
    <property type="component" value="Unassembled WGS sequence"/>
</dbReference>
<accession>A0A3P6SVV6</accession>
<protein>
    <submittedName>
        <fullName evidence="2">Uncharacterized protein</fullName>
    </submittedName>
</protein>
<dbReference type="OrthoDB" id="5836021at2759"/>